<dbReference type="InterPro" id="IPR036397">
    <property type="entry name" value="RNaseH_sf"/>
</dbReference>
<dbReference type="InterPro" id="IPR002156">
    <property type="entry name" value="RNaseH_domain"/>
</dbReference>
<dbReference type="Proteomes" id="UP000265520">
    <property type="component" value="Unassembled WGS sequence"/>
</dbReference>
<dbReference type="AlphaFoldDB" id="A0A392QZH6"/>
<comment type="caution">
    <text evidence="2">The sequence shown here is derived from an EMBL/GenBank/DDBJ whole genome shotgun (WGS) entry which is preliminary data.</text>
</comment>
<evidence type="ECO:0000313" key="3">
    <source>
        <dbReference type="Proteomes" id="UP000265520"/>
    </source>
</evidence>
<keyword evidence="3" id="KW-1185">Reference proteome</keyword>
<dbReference type="CDD" id="cd06222">
    <property type="entry name" value="RNase_H_like"/>
    <property type="match status" value="1"/>
</dbReference>
<dbReference type="InterPro" id="IPR012337">
    <property type="entry name" value="RNaseH-like_sf"/>
</dbReference>
<sequence>QPPILNWVKCNIDGSSLGNPGSASCGRLFRTCNATFLGAFAYNLGIANSLIAEINGAMFAIELGFQKGWLNLWLESDSIQACKHWPLFSFSYSVVSPSTCYQRGPG</sequence>
<organism evidence="2 3">
    <name type="scientific">Trifolium medium</name>
    <dbReference type="NCBI Taxonomy" id="97028"/>
    <lineage>
        <taxon>Eukaryota</taxon>
        <taxon>Viridiplantae</taxon>
        <taxon>Streptophyta</taxon>
        <taxon>Embryophyta</taxon>
        <taxon>Tracheophyta</taxon>
        <taxon>Spermatophyta</taxon>
        <taxon>Magnoliopsida</taxon>
        <taxon>eudicotyledons</taxon>
        <taxon>Gunneridae</taxon>
        <taxon>Pentapetalae</taxon>
        <taxon>rosids</taxon>
        <taxon>fabids</taxon>
        <taxon>Fabales</taxon>
        <taxon>Fabaceae</taxon>
        <taxon>Papilionoideae</taxon>
        <taxon>50 kb inversion clade</taxon>
        <taxon>NPAAA clade</taxon>
        <taxon>Hologalegina</taxon>
        <taxon>IRL clade</taxon>
        <taxon>Trifolieae</taxon>
        <taxon>Trifolium</taxon>
    </lineage>
</organism>
<dbReference type="GO" id="GO:0003676">
    <property type="term" value="F:nucleic acid binding"/>
    <property type="evidence" value="ECO:0007669"/>
    <property type="project" value="InterPro"/>
</dbReference>
<reference evidence="2 3" key="1">
    <citation type="journal article" date="2018" name="Front. Plant Sci.">
        <title>Red Clover (Trifolium pratense) and Zigzag Clover (T. medium) - A Picture of Genomic Similarities and Differences.</title>
        <authorList>
            <person name="Dluhosova J."/>
            <person name="Istvanek J."/>
            <person name="Nedelnik J."/>
            <person name="Repkova J."/>
        </authorList>
    </citation>
    <scope>NUCLEOTIDE SEQUENCE [LARGE SCALE GENOMIC DNA]</scope>
    <source>
        <strain evidence="3">cv. 10/8</strain>
        <tissue evidence="2">Leaf</tissue>
    </source>
</reference>
<evidence type="ECO:0000259" key="1">
    <source>
        <dbReference type="Pfam" id="PF13456"/>
    </source>
</evidence>
<dbReference type="SUPFAM" id="SSF53098">
    <property type="entry name" value="Ribonuclease H-like"/>
    <property type="match status" value="1"/>
</dbReference>
<dbReference type="PANTHER" id="PTHR47723:SF23">
    <property type="entry name" value="REVERSE TRANSCRIPTASE-LIKE PROTEIN"/>
    <property type="match status" value="1"/>
</dbReference>
<dbReference type="InterPro" id="IPR044730">
    <property type="entry name" value="RNase_H-like_dom_plant"/>
</dbReference>
<evidence type="ECO:0000313" key="2">
    <source>
        <dbReference type="EMBL" id="MCI28936.1"/>
    </source>
</evidence>
<dbReference type="InterPro" id="IPR053151">
    <property type="entry name" value="RNase_H-like"/>
</dbReference>
<dbReference type="Pfam" id="PF13456">
    <property type="entry name" value="RVT_3"/>
    <property type="match status" value="1"/>
</dbReference>
<proteinExistence type="predicted"/>
<name>A0A392QZH6_9FABA</name>
<accession>A0A392QZH6</accession>
<dbReference type="Gene3D" id="3.30.420.10">
    <property type="entry name" value="Ribonuclease H-like superfamily/Ribonuclease H"/>
    <property type="match status" value="1"/>
</dbReference>
<feature type="non-terminal residue" evidence="2">
    <location>
        <position position="1"/>
    </location>
</feature>
<dbReference type="GO" id="GO:0004523">
    <property type="term" value="F:RNA-DNA hybrid ribonuclease activity"/>
    <property type="evidence" value="ECO:0007669"/>
    <property type="project" value="InterPro"/>
</dbReference>
<dbReference type="PANTHER" id="PTHR47723">
    <property type="entry name" value="OS05G0353850 PROTEIN"/>
    <property type="match status" value="1"/>
</dbReference>
<dbReference type="EMBL" id="LXQA010169092">
    <property type="protein sequence ID" value="MCI28936.1"/>
    <property type="molecule type" value="Genomic_DNA"/>
</dbReference>
<feature type="domain" description="RNase H type-1" evidence="1">
    <location>
        <begin position="11"/>
        <end position="82"/>
    </location>
</feature>
<protein>
    <submittedName>
        <fullName evidence="2">Ribonuclease H protein</fullName>
    </submittedName>
</protein>